<evidence type="ECO:0000313" key="4">
    <source>
        <dbReference type="Proteomes" id="UP000602510"/>
    </source>
</evidence>
<keyword evidence="4" id="KW-1185">Reference proteome</keyword>
<gene>
    <name evidence="2" type="ORF">GN244_ATG07377</name>
    <name evidence="3" type="ORF">GN958_ATG02944</name>
</gene>
<dbReference type="EMBL" id="JAACNO010000397">
    <property type="protein sequence ID" value="KAF4147878.1"/>
    <property type="molecule type" value="Genomic_DNA"/>
</dbReference>
<organism evidence="2 4">
    <name type="scientific">Phytophthora infestans</name>
    <name type="common">Potato late blight agent</name>
    <name type="synonym">Botrytis infestans</name>
    <dbReference type="NCBI Taxonomy" id="4787"/>
    <lineage>
        <taxon>Eukaryota</taxon>
        <taxon>Sar</taxon>
        <taxon>Stramenopiles</taxon>
        <taxon>Oomycota</taxon>
        <taxon>Peronosporomycetes</taxon>
        <taxon>Peronosporales</taxon>
        <taxon>Peronosporaceae</taxon>
        <taxon>Phytophthora</taxon>
    </lineage>
</organism>
<dbReference type="Proteomes" id="UP000704712">
    <property type="component" value="Unassembled WGS sequence"/>
</dbReference>
<evidence type="ECO:0000313" key="2">
    <source>
        <dbReference type="EMBL" id="KAF4040413.1"/>
    </source>
</evidence>
<proteinExistence type="predicted"/>
<accession>A0A833WFL4</accession>
<name>A0A833WFL4_PHYIN</name>
<comment type="caution">
    <text evidence="2">The sequence shown here is derived from an EMBL/GenBank/DDBJ whole genome shotgun (WGS) entry which is preliminary data.</text>
</comment>
<dbReference type="AlphaFoldDB" id="A0A833WFL4"/>
<evidence type="ECO:0000256" key="1">
    <source>
        <dbReference type="SAM" id="MobiDB-lite"/>
    </source>
</evidence>
<feature type="region of interest" description="Disordered" evidence="1">
    <location>
        <begin position="20"/>
        <end position="49"/>
    </location>
</feature>
<sequence length="86" mass="8632">MPSIATISSAPEPERLATIVPIEPDPTGSTPSNVAADGLGSGREGRGAWGELEVAADATGPPRTTESLSDAATRGYGACRALVVLL</sequence>
<reference evidence="2" key="1">
    <citation type="submission" date="2020-04" db="EMBL/GenBank/DDBJ databases">
        <title>Hybrid Assembly of Korean Phytophthora infestans isolates.</title>
        <authorList>
            <person name="Prokchorchik M."/>
            <person name="Lee Y."/>
            <person name="Seo J."/>
            <person name="Cho J.-H."/>
            <person name="Park Y.-E."/>
            <person name="Jang D.-C."/>
            <person name="Im J.-S."/>
            <person name="Choi J.-G."/>
            <person name="Park H.-J."/>
            <person name="Lee G.-B."/>
            <person name="Lee Y.-G."/>
            <person name="Hong S.-Y."/>
            <person name="Cho K."/>
            <person name="Sohn K.H."/>
        </authorList>
    </citation>
    <scope>NUCLEOTIDE SEQUENCE</scope>
    <source>
        <strain evidence="2">KR_1_A1</strain>
        <strain evidence="3">KR_2_A2</strain>
    </source>
</reference>
<protein>
    <submittedName>
        <fullName evidence="2">Uncharacterized protein</fullName>
    </submittedName>
</protein>
<dbReference type="Proteomes" id="UP000602510">
    <property type="component" value="Unassembled WGS sequence"/>
</dbReference>
<dbReference type="EMBL" id="WSZM01000141">
    <property type="protein sequence ID" value="KAF4040413.1"/>
    <property type="molecule type" value="Genomic_DNA"/>
</dbReference>
<evidence type="ECO:0000313" key="3">
    <source>
        <dbReference type="EMBL" id="KAF4147878.1"/>
    </source>
</evidence>